<protein>
    <submittedName>
        <fullName evidence="1">Uncharacterized protein</fullName>
    </submittedName>
</protein>
<gene>
    <name evidence="1" type="ORF">MSG28_013945</name>
</gene>
<reference evidence="1 2" key="1">
    <citation type="journal article" date="2022" name="Genome Biol. Evol.">
        <title>The Spruce Budworm Genome: Reconstructing the Evolutionary History of Antifreeze Proteins.</title>
        <authorList>
            <person name="Beliveau C."/>
            <person name="Gagne P."/>
            <person name="Picq S."/>
            <person name="Vernygora O."/>
            <person name="Keeling C.I."/>
            <person name="Pinkney K."/>
            <person name="Doucet D."/>
            <person name="Wen F."/>
            <person name="Johnston J.S."/>
            <person name="Maaroufi H."/>
            <person name="Boyle B."/>
            <person name="Laroche J."/>
            <person name="Dewar K."/>
            <person name="Juretic N."/>
            <person name="Blackburn G."/>
            <person name="Nisole A."/>
            <person name="Brunet B."/>
            <person name="Brandao M."/>
            <person name="Lumley L."/>
            <person name="Duan J."/>
            <person name="Quan G."/>
            <person name="Lucarotti C.J."/>
            <person name="Roe A.D."/>
            <person name="Sperling F.A.H."/>
            <person name="Levesque R.C."/>
            <person name="Cusson M."/>
        </authorList>
    </citation>
    <scope>NUCLEOTIDE SEQUENCE [LARGE SCALE GENOMIC DNA]</scope>
    <source>
        <strain evidence="1">Glfc:IPQL:Cfum</strain>
    </source>
</reference>
<evidence type="ECO:0000313" key="1">
    <source>
        <dbReference type="EMBL" id="KAI8433087.1"/>
    </source>
</evidence>
<dbReference type="EMBL" id="CM046124">
    <property type="protein sequence ID" value="KAI8433087.1"/>
    <property type="molecule type" value="Genomic_DNA"/>
</dbReference>
<sequence length="931" mass="104594">MFVGVHSYELSDDTDPKSVLYEIYRAKHENVEGLKFEMLVETTIETMIVESTSHIPLVSQVKHPGAPRRAHEQRRSSRAQRALLVGQTYTYLVHVNAVVISICSATINNAALFSNLTTVPISKEANKGTGFVELATKYGYKSESHVVTTEDGYVLTIHRIPPAAHCAKKTPLFLLPNIHMTSAGFLGIAEQSPGFLLSDDCYDVWFGNYRGNIYGQDHVRLNPAKNAQFWEFSFHESGVYDAPASIDYILETTGSQQVIFIGYAQGGTVFFIMNSEKPEYASKVSLHVSLAPLTRLLNTRSLPVIALAEVCNNFRDILYAAGVWEVLGKGFTIQGTLATLCQIDLLASIVCGASTAATDAPHPESLPPEAEKRIYQNFYTGTSVKSFSHYGQLIHSKEFVKFDYGLVENLKRYGSATPPSYNFKASDVPVVVFQGLNDGIMNVVDTDWTVDQLPNVIDYIKVKDPQWNHLDMLYSIFWKETIYLPLKQFLEQYDKSSTGFLSIAEQSPGFIFSDDCYDVWFGNLRGNEYGRKHVSLDPDKDLEFWKFHIHENGVYDVPASIDYILDNTGSEQLIYIGFSHGGGAFFVLNSEKPEYASKISLHVSLAPSTRLLNNKSLAIRTLTVTINELRLALEAAGVWELVAKGFPLQGFLATLCQIPLLAAVVCGLATAVVDAPHPGSLPPEAQKRIYSTLLSGTSVETFAHYGQLETSKKFSKFDYGLVENLKRYGSATPPEYDFKASNVPVVMFQGLNDHITDVADTDWVVEQLPNVIDYIKLEDPLWNHLDMLYSVYWKDKIYARDKPMKRRTFSQYPGLSEHMMINVPPPWEKPMYDDDMGQRQTSIIPPYSRKRSFTNVSTVCLGPERVADFHILRQIWQLLRRPCGVSDVYNTIIHTLNNYSWDRHSLEVIFGGNTTGHSPRPSGQRALFKYD</sequence>
<accession>A0ACC0K9D1</accession>
<evidence type="ECO:0000313" key="2">
    <source>
        <dbReference type="Proteomes" id="UP001064048"/>
    </source>
</evidence>
<proteinExistence type="predicted"/>
<organism evidence="1 2">
    <name type="scientific">Choristoneura fumiferana</name>
    <name type="common">Spruce budworm moth</name>
    <name type="synonym">Archips fumiferana</name>
    <dbReference type="NCBI Taxonomy" id="7141"/>
    <lineage>
        <taxon>Eukaryota</taxon>
        <taxon>Metazoa</taxon>
        <taxon>Ecdysozoa</taxon>
        <taxon>Arthropoda</taxon>
        <taxon>Hexapoda</taxon>
        <taxon>Insecta</taxon>
        <taxon>Pterygota</taxon>
        <taxon>Neoptera</taxon>
        <taxon>Endopterygota</taxon>
        <taxon>Lepidoptera</taxon>
        <taxon>Glossata</taxon>
        <taxon>Ditrysia</taxon>
        <taxon>Tortricoidea</taxon>
        <taxon>Tortricidae</taxon>
        <taxon>Tortricinae</taxon>
        <taxon>Choristoneura</taxon>
    </lineage>
</organism>
<name>A0ACC0K9D1_CHOFU</name>
<dbReference type="Proteomes" id="UP001064048">
    <property type="component" value="Chromosome 24"/>
</dbReference>
<keyword evidence="2" id="KW-1185">Reference proteome</keyword>
<comment type="caution">
    <text evidence="1">The sequence shown here is derived from an EMBL/GenBank/DDBJ whole genome shotgun (WGS) entry which is preliminary data.</text>
</comment>